<dbReference type="InterPro" id="IPR023090">
    <property type="entry name" value="UPF0702_alpha/beta_dom_sf"/>
</dbReference>
<feature type="transmembrane region" description="Helical" evidence="7">
    <location>
        <begin position="6"/>
        <end position="23"/>
    </location>
</feature>
<gene>
    <name evidence="9" type="ORF">EDD73_14212</name>
</gene>
<keyword evidence="5 7" id="KW-1133">Transmembrane helix</keyword>
<keyword evidence="3" id="KW-1003">Cell membrane</keyword>
<evidence type="ECO:0000256" key="1">
    <source>
        <dbReference type="ARBA" id="ARBA00004651"/>
    </source>
</evidence>
<keyword evidence="4 7" id="KW-0812">Transmembrane</keyword>
<dbReference type="Proteomes" id="UP000294813">
    <property type="component" value="Unassembled WGS sequence"/>
</dbReference>
<comment type="subcellular location">
    <subcellularLocation>
        <location evidence="1">Cell membrane</location>
        <topology evidence="1">Multi-pass membrane protein</topology>
    </subcellularLocation>
</comment>
<dbReference type="PANTHER" id="PTHR34582:SF6">
    <property type="entry name" value="UPF0702 TRANSMEMBRANE PROTEIN YCAP"/>
    <property type="match status" value="1"/>
</dbReference>
<evidence type="ECO:0000256" key="2">
    <source>
        <dbReference type="ARBA" id="ARBA00006448"/>
    </source>
</evidence>
<evidence type="ECO:0000256" key="4">
    <source>
        <dbReference type="ARBA" id="ARBA00022692"/>
    </source>
</evidence>
<evidence type="ECO:0000313" key="9">
    <source>
        <dbReference type="EMBL" id="TCP60096.1"/>
    </source>
</evidence>
<feature type="transmembrane region" description="Helical" evidence="7">
    <location>
        <begin position="54"/>
        <end position="76"/>
    </location>
</feature>
<comment type="similarity">
    <text evidence="2">Belongs to the UPF0702 family.</text>
</comment>
<dbReference type="Pfam" id="PF04239">
    <property type="entry name" value="DUF421"/>
    <property type="match status" value="1"/>
</dbReference>
<feature type="domain" description="YetF C-terminal" evidence="8">
    <location>
        <begin position="79"/>
        <end position="211"/>
    </location>
</feature>
<accession>A0A4V2SVW7</accession>
<dbReference type="OrthoDB" id="1682423at2"/>
<keyword evidence="10" id="KW-1185">Reference proteome</keyword>
<proteinExistence type="inferred from homology"/>
<dbReference type="Gene3D" id="3.30.240.20">
    <property type="entry name" value="bsu07140 like domains"/>
    <property type="match status" value="2"/>
</dbReference>
<dbReference type="PANTHER" id="PTHR34582">
    <property type="entry name" value="UPF0702 TRANSMEMBRANE PROTEIN YCAP"/>
    <property type="match status" value="1"/>
</dbReference>
<name>A0A4V2SVW7_9FIRM</name>
<dbReference type="EMBL" id="SLXT01000042">
    <property type="protein sequence ID" value="TCP60096.1"/>
    <property type="molecule type" value="Genomic_DNA"/>
</dbReference>
<feature type="transmembrane region" description="Helical" evidence="7">
    <location>
        <begin position="30"/>
        <end position="48"/>
    </location>
</feature>
<dbReference type="InterPro" id="IPR007353">
    <property type="entry name" value="DUF421"/>
</dbReference>
<organism evidence="9 10">
    <name type="scientific">Heliophilum fasciatum</name>
    <dbReference type="NCBI Taxonomy" id="35700"/>
    <lineage>
        <taxon>Bacteria</taxon>
        <taxon>Bacillati</taxon>
        <taxon>Bacillota</taxon>
        <taxon>Clostridia</taxon>
        <taxon>Eubacteriales</taxon>
        <taxon>Heliobacteriaceae</taxon>
        <taxon>Heliophilum</taxon>
    </lineage>
</organism>
<evidence type="ECO:0000256" key="5">
    <source>
        <dbReference type="ARBA" id="ARBA00022989"/>
    </source>
</evidence>
<reference evidence="9 10" key="1">
    <citation type="submission" date="2019-03" db="EMBL/GenBank/DDBJ databases">
        <title>Genomic Encyclopedia of Type Strains, Phase IV (KMG-IV): sequencing the most valuable type-strain genomes for metagenomic binning, comparative biology and taxonomic classification.</title>
        <authorList>
            <person name="Goeker M."/>
        </authorList>
    </citation>
    <scope>NUCLEOTIDE SEQUENCE [LARGE SCALE GENOMIC DNA]</scope>
    <source>
        <strain evidence="9 10">DSM 11170</strain>
    </source>
</reference>
<evidence type="ECO:0000256" key="6">
    <source>
        <dbReference type="ARBA" id="ARBA00023136"/>
    </source>
</evidence>
<keyword evidence="6 7" id="KW-0472">Membrane</keyword>
<evidence type="ECO:0000313" key="10">
    <source>
        <dbReference type="Proteomes" id="UP000294813"/>
    </source>
</evidence>
<evidence type="ECO:0000256" key="7">
    <source>
        <dbReference type="SAM" id="Phobius"/>
    </source>
</evidence>
<dbReference type="GO" id="GO:0005886">
    <property type="term" value="C:plasma membrane"/>
    <property type="evidence" value="ECO:0007669"/>
    <property type="project" value="UniProtKB-SubCell"/>
</dbReference>
<dbReference type="RefSeq" id="WP_131920927.1">
    <property type="nucleotide sequence ID" value="NZ_JAOQNU010000043.1"/>
</dbReference>
<dbReference type="AlphaFoldDB" id="A0A4V2SVW7"/>
<comment type="caution">
    <text evidence="9">The sequence shown here is derived from an EMBL/GenBank/DDBJ whole genome shotgun (WGS) entry which is preliminary data.</text>
</comment>
<protein>
    <submittedName>
        <fullName evidence="9">Uncharacterized membrane protein YcaP (DUF421 family)</fullName>
    </submittedName>
</protein>
<sequence>MILTIIRTIILFSVVVIGLRLLGKRQIGQLQPYELVVIILISELAAIPMENIDIPIYGGIIPILTLLLMQVSLSYISMKSESARGIICGTPSILVENGKIVEQELARLRYNVNDLLEQIRSKDVANLADVEFAILETGGQLNVIPKSQKRPVTPSDLGLSTPYEGVPVSLIIDGQVLQKNLDKVNLTEQWLKTELSKFNVAHFEDVFFASIDTEGKLYYQLKSKSLKQ</sequence>
<evidence type="ECO:0000259" key="8">
    <source>
        <dbReference type="Pfam" id="PF04239"/>
    </source>
</evidence>
<evidence type="ECO:0000256" key="3">
    <source>
        <dbReference type="ARBA" id="ARBA00022475"/>
    </source>
</evidence>